<protein>
    <submittedName>
        <fullName evidence="2">Uncharacterized protein</fullName>
    </submittedName>
</protein>
<evidence type="ECO:0000256" key="1">
    <source>
        <dbReference type="SAM" id="MobiDB-lite"/>
    </source>
</evidence>
<accession>A0A517N049</accession>
<dbReference type="KEGG" id="amob:HG15A2_37550"/>
<dbReference type="EMBL" id="CP036263">
    <property type="protein sequence ID" value="QDT00418.1"/>
    <property type="molecule type" value="Genomic_DNA"/>
</dbReference>
<proteinExistence type="predicted"/>
<feature type="region of interest" description="Disordered" evidence="1">
    <location>
        <begin position="126"/>
        <end position="145"/>
    </location>
</feature>
<keyword evidence="3" id="KW-1185">Reference proteome</keyword>
<sequence>MFTLFPPENDPKHDGAHYVSGRDAAVHLRTLMLNWLTDQESQEGVNELRKLEGKYRRKYPWIRRARARSERSRLQTSWQPIPVRSTAEILEYASRRLIRSGRDILDGIEAAVQAYGQYLQHSEPSGLEDLWNTPSGEIPSPKHEERMSEKICEVIRDAFQENAVSASRESQIRRRLVPKKDGGEPGSETDVFVSVPALGVVSGDPMEVVVEVKRSCNREAKESLRSQLVDRYMSEAGTDFGFYIVVYLDAPSLRDSHKPVWSTLEEAQYDIVQQAEAIETDTSGTTCVRPHVIDARIQ</sequence>
<dbReference type="AlphaFoldDB" id="A0A517N049"/>
<evidence type="ECO:0000313" key="3">
    <source>
        <dbReference type="Proteomes" id="UP000319852"/>
    </source>
</evidence>
<gene>
    <name evidence="2" type="ORF">HG15A2_37550</name>
</gene>
<dbReference type="Proteomes" id="UP000319852">
    <property type="component" value="Chromosome"/>
</dbReference>
<name>A0A517N049_9BACT</name>
<organism evidence="2 3">
    <name type="scientific">Adhaeretor mobilis</name>
    <dbReference type="NCBI Taxonomy" id="1930276"/>
    <lineage>
        <taxon>Bacteria</taxon>
        <taxon>Pseudomonadati</taxon>
        <taxon>Planctomycetota</taxon>
        <taxon>Planctomycetia</taxon>
        <taxon>Pirellulales</taxon>
        <taxon>Lacipirellulaceae</taxon>
        <taxon>Adhaeretor</taxon>
    </lineage>
</organism>
<feature type="region of interest" description="Disordered" evidence="1">
    <location>
        <begin position="170"/>
        <end position="189"/>
    </location>
</feature>
<evidence type="ECO:0000313" key="2">
    <source>
        <dbReference type="EMBL" id="QDT00418.1"/>
    </source>
</evidence>
<reference evidence="2 3" key="1">
    <citation type="submission" date="2019-02" db="EMBL/GenBank/DDBJ databases">
        <title>Deep-cultivation of Planctomycetes and their phenomic and genomic characterization uncovers novel biology.</title>
        <authorList>
            <person name="Wiegand S."/>
            <person name="Jogler M."/>
            <person name="Boedeker C."/>
            <person name="Pinto D."/>
            <person name="Vollmers J."/>
            <person name="Rivas-Marin E."/>
            <person name="Kohn T."/>
            <person name="Peeters S.H."/>
            <person name="Heuer A."/>
            <person name="Rast P."/>
            <person name="Oberbeckmann S."/>
            <person name="Bunk B."/>
            <person name="Jeske O."/>
            <person name="Meyerdierks A."/>
            <person name="Storesund J.E."/>
            <person name="Kallscheuer N."/>
            <person name="Luecker S."/>
            <person name="Lage O.M."/>
            <person name="Pohl T."/>
            <person name="Merkel B.J."/>
            <person name="Hornburger P."/>
            <person name="Mueller R.-W."/>
            <person name="Bruemmer F."/>
            <person name="Labrenz M."/>
            <person name="Spormann A.M."/>
            <person name="Op den Camp H."/>
            <person name="Overmann J."/>
            <person name="Amann R."/>
            <person name="Jetten M.S.M."/>
            <person name="Mascher T."/>
            <person name="Medema M.H."/>
            <person name="Devos D.P."/>
            <person name="Kaster A.-K."/>
            <person name="Ovreas L."/>
            <person name="Rohde M."/>
            <person name="Galperin M.Y."/>
            <person name="Jogler C."/>
        </authorList>
    </citation>
    <scope>NUCLEOTIDE SEQUENCE [LARGE SCALE GENOMIC DNA]</scope>
    <source>
        <strain evidence="2 3">HG15A2</strain>
    </source>
</reference>